<dbReference type="STRING" id="1890683.A0A427XPA3"/>
<evidence type="ECO:0000313" key="4">
    <source>
        <dbReference type="Proteomes" id="UP000279259"/>
    </source>
</evidence>
<keyword evidence="2" id="KW-0812">Transmembrane</keyword>
<dbReference type="Proteomes" id="UP000279259">
    <property type="component" value="Unassembled WGS sequence"/>
</dbReference>
<accession>A0A427XPA3</accession>
<reference evidence="3 4" key="1">
    <citation type="submission" date="2018-11" db="EMBL/GenBank/DDBJ databases">
        <title>Genome sequence of Saitozyma podzolica DSM 27192.</title>
        <authorList>
            <person name="Aliyu H."/>
            <person name="Gorte O."/>
            <person name="Ochsenreither K."/>
        </authorList>
    </citation>
    <scope>NUCLEOTIDE SEQUENCE [LARGE SCALE GENOMIC DNA]</scope>
    <source>
        <strain evidence="3 4">DSM 27192</strain>
    </source>
</reference>
<feature type="region of interest" description="Disordered" evidence="1">
    <location>
        <begin position="182"/>
        <end position="203"/>
    </location>
</feature>
<keyword evidence="4" id="KW-1185">Reference proteome</keyword>
<evidence type="ECO:0000256" key="1">
    <source>
        <dbReference type="SAM" id="MobiDB-lite"/>
    </source>
</evidence>
<feature type="transmembrane region" description="Helical" evidence="2">
    <location>
        <begin position="6"/>
        <end position="30"/>
    </location>
</feature>
<evidence type="ECO:0000256" key="2">
    <source>
        <dbReference type="SAM" id="Phobius"/>
    </source>
</evidence>
<proteinExistence type="predicted"/>
<comment type="caution">
    <text evidence="3">The sequence shown here is derived from an EMBL/GenBank/DDBJ whole genome shotgun (WGS) entry which is preliminary data.</text>
</comment>
<dbReference type="AlphaFoldDB" id="A0A427XPA3"/>
<name>A0A427XPA3_9TREE</name>
<keyword evidence="2" id="KW-0472">Membrane</keyword>
<sequence length="203" mass="23087">MSILPTVIVSLLTFILLLRFLIFPVLFRALTNFRVSSRPSLRSRLIIWNGSRLPRRMREFQPYGIEWLRWAWGGLSGDEVGLVVLRLDGVSFRIREKANSSGAHVDVRERPKLPGRMTSYKTRFISSMLHLFVHHCPGIARLVSIQIADIRLIFDDLAGLELTVRNFRLGVKVDFEADGSVDGGPSFPHRSNPPGFSHQRPVN</sequence>
<dbReference type="OrthoDB" id="10636909at2759"/>
<dbReference type="EMBL" id="RSCD01000034">
    <property type="protein sequence ID" value="RSH80667.1"/>
    <property type="molecule type" value="Genomic_DNA"/>
</dbReference>
<gene>
    <name evidence="3" type="ORF">EHS25_007145</name>
</gene>
<evidence type="ECO:0000313" key="3">
    <source>
        <dbReference type="EMBL" id="RSH80667.1"/>
    </source>
</evidence>
<organism evidence="3 4">
    <name type="scientific">Saitozyma podzolica</name>
    <dbReference type="NCBI Taxonomy" id="1890683"/>
    <lineage>
        <taxon>Eukaryota</taxon>
        <taxon>Fungi</taxon>
        <taxon>Dikarya</taxon>
        <taxon>Basidiomycota</taxon>
        <taxon>Agaricomycotina</taxon>
        <taxon>Tremellomycetes</taxon>
        <taxon>Tremellales</taxon>
        <taxon>Trimorphomycetaceae</taxon>
        <taxon>Saitozyma</taxon>
    </lineage>
</organism>
<keyword evidence="2" id="KW-1133">Transmembrane helix</keyword>
<protein>
    <submittedName>
        <fullName evidence="3">Uncharacterized protein</fullName>
    </submittedName>
</protein>